<dbReference type="PANTHER" id="PTHR22722:SF5">
    <property type="entry name" value="LOW-DENSITY LIPOPROTEIN RECEPTOR-RELATED PROTEIN 1B"/>
    <property type="match status" value="1"/>
</dbReference>
<dbReference type="PROSITE" id="PS50026">
    <property type="entry name" value="EGF_3"/>
    <property type="match status" value="4"/>
</dbReference>
<dbReference type="Gene3D" id="4.10.1220.10">
    <property type="entry name" value="EGF-type module"/>
    <property type="match status" value="1"/>
</dbReference>
<dbReference type="SUPFAM" id="SSF57184">
    <property type="entry name" value="Growth factor receptor domain"/>
    <property type="match status" value="2"/>
</dbReference>
<feature type="disulfide bond" evidence="15">
    <location>
        <begin position="3689"/>
        <end position="3707"/>
    </location>
</feature>
<feature type="repeat" description="LDL-receptor class B" evidence="16">
    <location>
        <begin position="2322"/>
        <end position="2366"/>
    </location>
</feature>
<evidence type="ECO:0000256" key="7">
    <source>
        <dbReference type="ARBA" id="ARBA00022737"/>
    </source>
</evidence>
<dbReference type="Pfam" id="PF14670">
    <property type="entry name" value="FXa_inhibition"/>
    <property type="match status" value="4"/>
</dbReference>
<feature type="domain" description="EGF-like" evidence="18">
    <location>
        <begin position="152"/>
        <end position="191"/>
    </location>
</feature>
<dbReference type="InterPro" id="IPR036055">
    <property type="entry name" value="LDL_receptor-like_sf"/>
</dbReference>
<dbReference type="PROSITE" id="PS00022">
    <property type="entry name" value="EGF_1"/>
    <property type="match status" value="2"/>
</dbReference>
<feature type="repeat" description="LDL-receptor class B" evidence="16">
    <location>
        <begin position="1354"/>
        <end position="1396"/>
    </location>
</feature>
<dbReference type="GO" id="GO:0043235">
    <property type="term" value="C:receptor complex"/>
    <property type="evidence" value="ECO:0007669"/>
    <property type="project" value="TreeGrafter"/>
</dbReference>
<dbReference type="InterPro" id="IPR011042">
    <property type="entry name" value="6-blade_b-propeller_TolB-like"/>
</dbReference>
<feature type="disulfide bond" evidence="15">
    <location>
        <begin position="2602"/>
        <end position="2617"/>
    </location>
</feature>
<evidence type="ECO:0000256" key="1">
    <source>
        <dbReference type="ARBA" id="ARBA00004479"/>
    </source>
</evidence>
<feature type="disulfide bond" evidence="15">
    <location>
        <begin position="3442"/>
        <end position="3460"/>
    </location>
</feature>
<dbReference type="GO" id="GO:0006898">
    <property type="term" value="P:receptor-mediated endocytosis"/>
    <property type="evidence" value="ECO:0007669"/>
    <property type="project" value="UniProtKB-ARBA"/>
</dbReference>
<feature type="disulfide bond" evidence="15">
    <location>
        <begin position="3521"/>
        <end position="3539"/>
    </location>
</feature>
<feature type="repeat" description="LDL-receptor class B" evidence="16">
    <location>
        <begin position="3998"/>
        <end position="4042"/>
    </location>
</feature>
<feature type="repeat" description="LDL-receptor class B" evidence="16">
    <location>
        <begin position="1625"/>
        <end position="1667"/>
    </location>
</feature>
<reference evidence="19" key="2">
    <citation type="submission" date="2025-09" db="UniProtKB">
        <authorList>
            <consortium name="Ensembl"/>
        </authorList>
    </citation>
    <scope>IDENTIFICATION</scope>
</reference>
<evidence type="ECO:0000256" key="13">
    <source>
        <dbReference type="ARBA" id="ARBA00023180"/>
    </source>
</evidence>
<dbReference type="Gene3D" id="2.10.25.10">
    <property type="entry name" value="Laminin"/>
    <property type="match status" value="12"/>
</dbReference>
<dbReference type="GO" id="GO:0005634">
    <property type="term" value="C:nucleus"/>
    <property type="evidence" value="ECO:0007669"/>
    <property type="project" value="UniProtKB-SubCell"/>
</dbReference>
<feature type="disulfide bond" evidence="15">
    <location>
        <begin position="893"/>
        <end position="905"/>
    </location>
</feature>
<dbReference type="GO" id="GO:0060255">
    <property type="term" value="P:regulation of macromolecule metabolic process"/>
    <property type="evidence" value="ECO:0007669"/>
    <property type="project" value="UniProtKB-ARBA"/>
</dbReference>
<feature type="disulfide bond" evidence="15">
    <location>
        <begin position="2780"/>
        <end position="2798"/>
    </location>
</feature>
<feature type="disulfide bond" evidence="15">
    <location>
        <begin position="1123"/>
        <end position="1138"/>
    </location>
</feature>
<feature type="domain" description="EGF-like" evidence="18">
    <location>
        <begin position="4245"/>
        <end position="4281"/>
    </location>
</feature>
<dbReference type="Ensembl" id="ENSOSUT00000007916.1">
    <property type="protein sequence ID" value="ENSOSUP00000007617.1"/>
    <property type="gene ID" value="ENSOSUG00000003830.1"/>
</dbReference>
<feature type="disulfide bond" evidence="15">
    <location>
        <begin position="3475"/>
        <end position="3487"/>
    </location>
</feature>
<dbReference type="InterPro" id="IPR000742">
    <property type="entry name" value="EGF"/>
</dbReference>
<evidence type="ECO:0000256" key="9">
    <source>
        <dbReference type="ARBA" id="ARBA00022989"/>
    </source>
</evidence>
<feature type="disulfide bond" evidence="15">
    <location>
        <begin position="2583"/>
        <end position="2595"/>
    </location>
</feature>
<dbReference type="InterPro" id="IPR026823">
    <property type="entry name" value="cEGF"/>
</dbReference>
<feature type="disulfide bond" evidence="15">
    <location>
        <begin position="2859"/>
        <end position="2871"/>
    </location>
</feature>
<feature type="disulfide bond" evidence="15">
    <location>
        <begin position="859"/>
        <end position="877"/>
    </location>
</feature>
<feature type="repeat" description="LDL-receptor class B" evidence="16">
    <location>
        <begin position="381"/>
        <end position="424"/>
    </location>
</feature>
<feature type="disulfide bond" evidence="14">
    <location>
        <begin position="156"/>
        <end position="166"/>
    </location>
</feature>
<feature type="disulfide bond" evidence="14">
    <location>
        <begin position="4249"/>
        <end position="4259"/>
    </location>
</feature>
<dbReference type="CDD" id="cd00054">
    <property type="entry name" value="EGF_CA"/>
    <property type="match status" value="2"/>
</dbReference>
<dbReference type="PROSITE" id="PS01186">
    <property type="entry name" value="EGF_2"/>
    <property type="match status" value="3"/>
</dbReference>
<dbReference type="GO" id="GO:0005886">
    <property type="term" value="C:plasma membrane"/>
    <property type="evidence" value="ECO:0007669"/>
    <property type="project" value="UniProtKB-SubCell"/>
</dbReference>
<dbReference type="GO" id="GO:0030100">
    <property type="term" value="P:regulation of endocytosis"/>
    <property type="evidence" value="ECO:0007669"/>
    <property type="project" value="UniProtKB-ARBA"/>
</dbReference>
<accession>A0A8C8E7V8</accession>
<dbReference type="GO" id="GO:0051050">
    <property type="term" value="P:positive regulation of transport"/>
    <property type="evidence" value="ECO:0007669"/>
    <property type="project" value="UniProtKB-ARBA"/>
</dbReference>
<dbReference type="PROSITE" id="PS01187">
    <property type="entry name" value="EGF_CA"/>
    <property type="match status" value="2"/>
</dbReference>
<feature type="repeat" description="LDL-receptor class B" evidence="16">
    <location>
        <begin position="1930"/>
        <end position="1972"/>
    </location>
</feature>
<organism evidence="19 20">
    <name type="scientific">Otus sunia</name>
    <name type="common">Oriental scops-owl</name>
    <dbReference type="NCBI Taxonomy" id="257818"/>
    <lineage>
        <taxon>Eukaryota</taxon>
        <taxon>Metazoa</taxon>
        <taxon>Chordata</taxon>
        <taxon>Craniata</taxon>
        <taxon>Vertebrata</taxon>
        <taxon>Euteleostomi</taxon>
        <taxon>Archelosauria</taxon>
        <taxon>Archosauria</taxon>
        <taxon>Dinosauria</taxon>
        <taxon>Saurischia</taxon>
        <taxon>Theropoda</taxon>
        <taxon>Coelurosauria</taxon>
        <taxon>Aves</taxon>
        <taxon>Neognathae</taxon>
        <taxon>Neoaves</taxon>
        <taxon>Telluraves</taxon>
        <taxon>Strigiformes</taxon>
        <taxon>Strigidae</taxon>
        <taxon>Otus</taxon>
    </lineage>
</organism>
<keyword evidence="12" id="KW-0675">Receptor</keyword>
<feature type="disulfide bond" evidence="15">
    <location>
        <begin position="934"/>
        <end position="946"/>
    </location>
</feature>
<feature type="disulfide bond" evidence="15">
    <location>
        <begin position="1020"/>
        <end position="1038"/>
    </location>
</feature>
<dbReference type="Gene3D" id="2.120.10.30">
    <property type="entry name" value="TolB, C-terminal domain"/>
    <property type="match status" value="9"/>
</dbReference>
<feature type="repeat" description="LDL-receptor class B" evidence="16">
    <location>
        <begin position="3954"/>
        <end position="3997"/>
    </location>
</feature>
<feature type="repeat" description="LDL-receptor class B" evidence="16">
    <location>
        <begin position="662"/>
        <end position="712"/>
    </location>
</feature>
<evidence type="ECO:0000256" key="17">
    <source>
        <dbReference type="SAM" id="MobiDB-lite"/>
    </source>
</evidence>
<feature type="disulfide bond" evidence="15">
    <location>
        <begin position="1080"/>
        <end position="1095"/>
    </location>
</feature>
<evidence type="ECO:0000259" key="18">
    <source>
        <dbReference type="PROSITE" id="PS50026"/>
    </source>
</evidence>
<dbReference type="Proteomes" id="UP000694552">
    <property type="component" value="Unplaced"/>
</dbReference>
<dbReference type="InterPro" id="IPR002172">
    <property type="entry name" value="LDrepeatLR_classA_rpt"/>
</dbReference>
<dbReference type="Pfam" id="PF07645">
    <property type="entry name" value="EGF_CA"/>
    <property type="match status" value="1"/>
</dbReference>
<protein>
    <submittedName>
        <fullName evidence="19">LDL receptor related protein 1</fullName>
    </submittedName>
</protein>
<dbReference type="GO" id="GO:0005815">
    <property type="term" value="C:microtubule organizing center"/>
    <property type="evidence" value="ECO:0007669"/>
    <property type="project" value="UniProtKB-SubCell"/>
</dbReference>
<feature type="disulfide bond" evidence="15">
    <location>
        <begin position="2712"/>
        <end position="2724"/>
    </location>
</feature>
<dbReference type="InterPro" id="IPR049883">
    <property type="entry name" value="NOTCH1_EGF-like"/>
</dbReference>
<dbReference type="InterPro" id="IPR000152">
    <property type="entry name" value="EGF-type_Asp/Asn_hydroxyl_site"/>
</dbReference>
<dbReference type="Pfam" id="PF00057">
    <property type="entry name" value="Ldl_recept_a"/>
    <property type="match status" value="25"/>
</dbReference>
<feature type="disulfide bond" evidence="15">
    <location>
        <begin position="2563"/>
        <end position="2578"/>
    </location>
</feature>
<feature type="disulfide bond" evidence="15">
    <location>
        <begin position="852"/>
        <end position="864"/>
    </location>
</feature>
<evidence type="ECO:0000256" key="6">
    <source>
        <dbReference type="ARBA" id="ARBA00022729"/>
    </source>
</evidence>
<dbReference type="Pfam" id="PF00058">
    <property type="entry name" value="Ldl_recept_b"/>
    <property type="match status" value="11"/>
</dbReference>
<feature type="disulfide bond" evidence="15">
    <location>
        <begin position="1013"/>
        <end position="1025"/>
    </location>
</feature>
<evidence type="ECO:0000313" key="19">
    <source>
        <dbReference type="Ensembl" id="ENSOSUP00000007617.1"/>
    </source>
</evidence>
<comment type="subcellular location">
    <subcellularLocation>
        <location evidence="1">Membrane</location>
        <topology evidence="1">Single-pass type I membrane protein</topology>
    </subcellularLocation>
</comment>
<feature type="repeat" description="LDL-receptor class B" evidence="16">
    <location>
        <begin position="2367"/>
        <end position="2409"/>
    </location>
</feature>
<comment type="similarity">
    <text evidence="2">Belongs to the LDLR family.</text>
</comment>
<feature type="disulfide bond" evidence="15">
    <location>
        <begin position="3533"/>
        <end position="3548"/>
    </location>
</feature>
<feature type="disulfide bond" evidence="15">
    <location>
        <begin position="3514"/>
        <end position="3526"/>
    </location>
</feature>
<feature type="disulfide bond" evidence="15">
    <location>
        <begin position="2773"/>
        <end position="2785"/>
    </location>
</feature>
<keyword evidence="3 14" id="KW-0245">EGF-like domain</keyword>
<dbReference type="InterPro" id="IPR023415">
    <property type="entry name" value="LDLR_class-A_CS"/>
</dbReference>
<feature type="disulfide bond" evidence="15">
    <location>
        <begin position="2813"/>
        <end position="2825"/>
    </location>
</feature>
<keyword evidence="6" id="KW-0732">Signal</keyword>
<feature type="repeat" description="LDL-receptor class B" evidence="16">
    <location>
        <begin position="1712"/>
        <end position="1751"/>
    </location>
</feature>
<dbReference type="SMART" id="SM00181">
    <property type="entry name" value="EGF"/>
    <property type="match status" value="23"/>
</dbReference>
<dbReference type="InterPro" id="IPR001881">
    <property type="entry name" value="EGF-like_Ca-bd_dom"/>
</dbReference>
<dbReference type="SMART" id="SM00179">
    <property type="entry name" value="EGF_CA"/>
    <property type="match status" value="6"/>
</dbReference>
<feature type="disulfide bond" evidence="14">
    <location>
        <begin position="4271"/>
        <end position="4280"/>
    </location>
</feature>
<feature type="compositionally biased region" description="Basic and acidic residues" evidence="17">
    <location>
        <begin position="4445"/>
        <end position="4457"/>
    </location>
</feature>
<evidence type="ECO:0000256" key="2">
    <source>
        <dbReference type="ARBA" id="ARBA00009939"/>
    </source>
</evidence>
<feature type="disulfide bond" evidence="15">
    <location>
        <begin position="3655"/>
        <end position="3670"/>
    </location>
</feature>
<comment type="caution">
    <text evidence="14">Lacks conserved residue(s) required for the propagation of feature annotation.</text>
</comment>
<evidence type="ECO:0000256" key="16">
    <source>
        <dbReference type="PROSITE-ProRule" id="PRU00461"/>
    </source>
</evidence>
<keyword evidence="11 14" id="KW-1015">Disulfide bond</keyword>
<dbReference type="SMART" id="SM00135">
    <property type="entry name" value="LY"/>
    <property type="match status" value="34"/>
</dbReference>
<feature type="disulfide bond" evidence="15">
    <location>
        <begin position="2681"/>
        <end position="2699"/>
    </location>
</feature>
<feature type="repeat" description="LDL-receptor class B" evidence="16">
    <location>
        <begin position="3111"/>
        <end position="3154"/>
    </location>
</feature>
<feature type="disulfide bond" evidence="14">
    <location>
        <begin position="4141"/>
        <end position="4151"/>
    </location>
</feature>
<dbReference type="PROSITE" id="PS00010">
    <property type="entry name" value="ASX_HYDROXYL"/>
    <property type="match status" value="2"/>
</dbReference>
<feature type="disulfide bond" evidence="15">
    <location>
        <begin position="2590"/>
        <end position="2608"/>
    </location>
</feature>
<reference evidence="19" key="1">
    <citation type="submission" date="2025-08" db="UniProtKB">
        <authorList>
            <consortium name="Ensembl"/>
        </authorList>
    </citation>
    <scope>IDENTIFICATION</scope>
</reference>
<dbReference type="InterPro" id="IPR032485">
    <property type="entry name" value="LRP1-like_beta_prop"/>
</dbReference>
<feature type="disulfide bond" evidence="15">
    <location>
        <begin position="2674"/>
        <end position="2686"/>
    </location>
</feature>
<feature type="disulfide bond" evidence="15">
    <location>
        <begin position="3482"/>
        <end position="3500"/>
    </location>
</feature>
<evidence type="ECO:0000256" key="15">
    <source>
        <dbReference type="PROSITE-ProRule" id="PRU00124"/>
    </source>
</evidence>
<name>A0A8C8E7V8_9STRI</name>
<feature type="disulfide bond" evidence="15">
    <location>
        <begin position="2510"/>
        <end position="2528"/>
    </location>
</feature>
<feature type="disulfide bond" evidence="15">
    <location>
        <begin position="941"/>
        <end position="959"/>
    </location>
</feature>
<dbReference type="PANTHER" id="PTHR22722">
    <property type="entry name" value="LOW-DENSITY LIPOPROTEIN RECEPTOR-RELATED PROTEIN 2-RELATED"/>
    <property type="match status" value="1"/>
</dbReference>
<dbReference type="GO" id="GO:0005041">
    <property type="term" value="F:low-density lipoprotein particle receptor activity"/>
    <property type="evidence" value="ECO:0007669"/>
    <property type="project" value="TreeGrafter"/>
</dbReference>
<dbReference type="PROSITE" id="PS50068">
    <property type="entry name" value="LDLRA_2"/>
    <property type="match status" value="26"/>
</dbReference>
<feature type="disulfide bond" evidence="14">
    <location>
        <begin position="4177"/>
        <end position="4187"/>
    </location>
</feature>
<feature type="domain" description="EGF-like" evidence="18">
    <location>
        <begin position="4173"/>
        <end position="4209"/>
    </location>
</feature>
<keyword evidence="8" id="KW-0106">Calcium</keyword>
<evidence type="ECO:0000256" key="12">
    <source>
        <dbReference type="ARBA" id="ARBA00023170"/>
    </source>
</evidence>
<feature type="disulfide bond" evidence="15">
    <location>
        <begin position="994"/>
        <end position="1009"/>
    </location>
</feature>
<sequence>MVLPPLLWVDHEIGHPGACSAAVPAPKTCSPKQFACKDQITCISKGWRCDGEKDCPDGSDESPDICPQSKVSRCQPNEHNCLGTELCIHMSKLCNGLHDCFDGSDEGPHCREQLANCTALACQHHCVPTLSGPACYCNNSFQLAEDRRSCKDFDECTIYGTCSQTCTNTEGSYTCSCVEGYLLQPDNRSCKAKNEPVDRPPVLLIANSQNILATYLSGAPVPNITPTSAKQTTAMDFNYIEDTVCWVHVGDSASQTILKCAKIPNLKGFVEERSINISLSLHHVEQMAIDWLTGNFYFVDDIDDRIFVCNKNGDTCVTLLDLELYNPKGIALDPAMGKVFFTDYGQIPKVERCDMDGQNRTKLVDSKIVFPHGITLDLVNRLVYWADAYLDYIEVVDYEGKNRHTIIQGILIEHLYGLTVFENYLYATNSDNANAQQKTSVIRVNRFNSTEYQVVTRVDKGGALHIYHQRRQPTVRSHACEPDQFGKPGGCSDICLLGNSHKTRTCRCRSGFSLGSDGKSCKKPEHELFLVYGKGRPGIIRGMDMGAKVPDEHMIPIENLMNPRALDFHAETGFIYFADTTSYLIGRQKIDGTERETILKDGIHNVEGIAVDWMGNNLYWTDDGPKKTISVARLEKAAQTRKTLIEGKMTHPRAIVVDPLNGWMYWTDWEEDPKDSKRGKIERAWMDGSNRNIFITSKTVLWPNGLSLDIPAKILYWVDAFYDRIEMVYLNGTERKIVYEGPELNHAFGLCHYSSFLFWTEYRSGSIYRLDQTSKVVTLLRNERPPIFEIRMYDAQQQQVGSNKCRVNNGGCSSLCLATPRGRQCACAEDQILGSDSVTCQANPSYIPPPQCQPGEFACKNNRCIQERWKCDGDNDCLDNSDEAPELCHQHTCPSDRFKCKNNRCIPNRWLCDGDNDCGNNEDESNSTCSARTCSPNQFSCASGRCIPISWTCDLDDDCGDRSDESASCAYPTCFPLTQFTCNNGRCININWRCDNDNDCGDNSDEAGCSHSCSSNQFKCNSGRCIPVHWTCDGDNDCGDYSDETHANCTNQATRPPGGCHTDEFQCRLDGLCIPMRWRCDGDTDCMDSSDEKNCEGVTHVCDPNVKFGCKDSARCISKAWVCDGDSDCEDNSDEENCESLVCKPPSHTCANNTSICLPPEKLCDGSDDCGDGSDEGELCDQCSLNNGGCSHNCTVAPGEGIVCSCPLGMELGSDNKTCQIQSYCAKHLKCSQKCEQDKYNVKCSCYEGWMLEPDGESCRSLDPFKPFIIFSNRHEIRRIDLHRGDYSVLVPGLRNTIALDFHLNQSSLYWTDVVEDKIYRGKLLENGALTSFEVVIQYGLATPEGLAVDWIAGNIYWVESNLDQIEVAKLDGTMRTTLLAGDIEHPRAIALDPRYGILFWTDWDASLPRIEAASMSGAGRRTIHKETGSGGWPNGLTVDYLEKRILWIDARSDAIYSALYDGTGHIEVLRGHEYLSHPFAVTLYGGEVYWTDWRTNTLAKANKWTGHNVTVVQRTNTQPFDLQVYHPSRQPLASNPCEANGGKGPCSHLCLINYNRTLSCACPHLMKLDKDNTTCYEFKKFLLYARQMEIRGVDIDNPYYNYIISFTVPDIDNVTVVDYDALEQRIYWSDVRTQTIKRAFINGTGVETVVSADLPNAHGLSVDWVSRNLFWTSYDTNKKQINVARLDGSFKNAVIQGLDKPHCLVVHPLRGKLYWTDGDNISVANMDGSNRTLLFSNQKGPVGLAIDYPESKLYWISSGNGTINRCDLDGSNLEVIESLKGQLSKATALAIMGNKLWWADQASERMGTCNKKDGTEVTVLRNSTTLVMHMKVYDESIQQAGTNPCSLNNGDCSQLCLPTSETSRACMCTAGYSLKSGQQSCEGVGSFLLYSVHEGIRGIPLDPNDKSDALVPVSGTSLAVGIDFHAENDTIYWVDMGLSTISRAKRDQTWREDVVTNGIGRVEGIAVDWIAGNIYWTDQGFDVIEVARLNGSFRYVVISQGLDKPRAITVHPEKGCPPQGCLGATPEHGTIADGNPFSSPQDGKLYWCDARTDKIERIDLETGENREVVLSSNNMDMFSVSVFEEYIYWSDRTHANGSIKRGNKDNATESVSLRTGIGVQLKDIKVFNRARQKGTNICAQSNGGCQQLCLFRGSGQRTCACAHGMLAEDGVSCRDYDGYLLYSERTILKSIHLSDENNLNAPIKPFEDAEHMKNVIALAFDYRYGSKGSNRIFYSDIHFGNIQQINDDGTGRKTIVENVGSVEGLAYHRGWDTLYWTSYTTSTITRHTVDQSRLGAFERETVITMSGDDHPRAFVLDECQNLMFWTNWNEQHPSIMRATLSGANVLIIIDQDIRTPNGLAIDHKAEKIYFSDATLDKIERCEYDGSHRHVILKSEPVHPFGLAVYGDYIFWTDWVRRAVQRANKYVGTDMKLLRVDIPQQPMGIIAVANDTDSCELSLCRVNNGGCQDLCLLTPKGHVNCSCRGERVLQEDFTCKALNSTCNVHDEFECGNGDCIDFSRTCDGVVHCKDKSDEKQSYCSSRKCKKGYLHCMNGRCIASRYWCNGVDDCGDNSDEVPCNKTSCAATEFRCRDGSCIGNSSRCNQFIDCEDASDEMNCTATDCSSYFKLGVKGTTFQKCEHTSLCYAPSWVCDGANDCGDYSDERNCPGGRKPKCPANYFACPSGRCIPMTWTCDKEDDCENGEDETHCNKFCYPVQFECNNHRCISKLWVCDGADDCGDGSDEDSRCRECSSPCPHPCPLLSRRLTAVYNNTCDEREFMCGNRQCIPKHFVCDHDDDCGDGSDESPECEYPTCGPHEFRCANGRCLSNRQWECDGEFDCHDHSDEAPKNPRCSSPENKCNDSFFLCKNGKCIPEALLCDNNNDCTDGSDELNCFINECLNKKLSGCSQECEDLKIGYKCRCRPGFRLKDDGKTCIDIDECSTTYPCSQKCINTLGSYKCLCIEGYKLKPDNPTSCKAVTDEEPFLIFANRYYLRKLNLDGSNYTLLKQGLNNAVALDFDYREQMIYWTDVTTQGSMIRRMHINGSNVQVLHRTGLSNPDGLAVDWVGGNLYWCDKGRDTIEVSKLNGAYRTVLVNSGLREPRALVVDVQNGYLYWTDWGDHSLIGKIGMDGTNRSVIVDTKITWPNGLTLDYINSRIYWADAREDYIEFASLDGSNRHTVLSQDIPHIFALTLFEDFIYWTDWETKSINRAHKTTGANKTLLISTLHRPMDIHIYHPYRQPDVPNHPCKTNNAGCSNLCLLSPGGGHKCACPTNFYLGSDGKTCVSNCTASQVTACLPLPAWTCLCPSACPSCCGFTRAQLLCLAGALCAAGCCVWGAGMRTPSLGTGSTSQHVQTVIAWGCPGEPETLRLCSGLLPAPLPPSNPGGWVWWAQGQDPGVPGKGQHGDGCPWQSPLETKPSGSSLPILSHPPHKLVSLSQFVCKNDKCIPFWWKCDTEDDCGDRSDEPEDCHERTCEPYQFRCKNNRCVPGRWQCDYDNDCGDNSDEESCTPRPCSESEFSCANGRCIAGRWKCDGDHDCADGSDEKHCTPRCEFDQFQCKNGHCIPMRWRCDADADCMDGTDEENCGTGVRTCPLDEFQCNNTLCKPLAWKCDGEDDCGDNSDENPEECLKFQCPPNRPFRCKNDRVCLWIGRQCDGIDNCGDNTDEKDCESPTAKPKSCSQDKNEFLCENKKCISANLRCNFFDDCGDGSDEQSCSHDHKSYDCMINTTMCGDEAQCIQSQSTTYCTCRRGFQKVPDKNSCQDVNECLRFGTCSQLCNNTKGSHVCSCAKNFMKTDNMCKAEGSEHQILYIADDNKIRSMYPFNPNSAYEPAFQGDENVRIDAMDIYVKGNKIYWTNWHTGRISYRELPASSSASTASNRNRRQIDGGVTHLNISGLKMPRGIAIDWVAGNIYWTDSGRDVIEVAQMKGENRKTLISGMIDEPHAIVVDPLRGTMYWSDWGNHPKIETAAMDGTLRETLVQDNIQWPTGLAVDYHNERLYWADAKLSVIGSIRLNGTDPVVAIDNKKGLSHPFSIDIFEDYIYGVTYINNRIFKIHKFGHKAVTNLTSGLNHATDVVLYHQYKQPEVTNPCDRKKCEWLCLLSPSGPVCTCPNGKRLDNGTCVVIPSPTVSPVVPTTDTCDLVCLNGGSCFLNARKQAKCRCQPRYNGEKCQIDQCWDYCQNGGTCAASPSGMPTCRCPTGFTGPRCNQQVCTDYCLNNGSCAVNQGNQPNCRCLPTFIGDRCQYRQCFDYCENDGVCQMTASGAKQCRCPPQFEGAQCQDNKCSRCQEGKCSINKQSGEVSCICPDGKIAPNCLTCDNYCLHGGTCSIAERGLEGRGGCRWASCSSRQRAHVTDRPDLCPLTLCLTLPSAKGFQHQRMTNGAMNVEIGNPTYKMYEGEPDDDVGELLDADFALDPDKPTNFTNPVYATLYMGAHNSRNSLASTDEKRELLSRGADDDLVDPLA</sequence>
<feature type="repeat" description="LDL-receptor class B" evidence="16">
    <location>
        <begin position="2044"/>
        <end position="2087"/>
    </location>
</feature>
<dbReference type="InterPro" id="IPR009030">
    <property type="entry name" value="Growth_fac_rcpt_cys_sf"/>
</dbReference>
<dbReference type="CDD" id="cd00112">
    <property type="entry name" value="LDLa"/>
    <property type="match status" value="25"/>
</dbReference>
<feature type="disulfide bond" evidence="15">
    <location>
        <begin position="3494"/>
        <end position="3509"/>
    </location>
</feature>
<dbReference type="PROSITE" id="PS51120">
    <property type="entry name" value="LDLRB"/>
    <property type="match status" value="22"/>
</dbReference>
<dbReference type="SUPFAM" id="SSF57424">
    <property type="entry name" value="LDL receptor-like module"/>
    <property type="match status" value="25"/>
</dbReference>
<dbReference type="SUPFAM" id="SSF63825">
    <property type="entry name" value="YWTD domain"/>
    <property type="match status" value="8"/>
</dbReference>
<feature type="disulfide bond" evidence="15">
    <location>
        <begin position="2551"/>
        <end position="2569"/>
    </location>
</feature>
<dbReference type="Pfam" id="PF16472">
    <property type="entry name" value="DUF5050"/>
    <property type="match status" value="1"/>
</dbReference>
<dbReference type="InterPro" id="IPR051221">
    <property type="entry name" value="LDLR-related"/>
</dbReference>
<feature type="region of interest" description="Disordered" evidence="17">
    <location>
        <begin position="4442"/>
        <end position="4465"/>
    </location>
</feature>
<keyword evidence="5" id="KW-0812">Transmembrane</keyword>
<feature type="repeat" description="LDL-receptor class B" evidence="16">
    <location>
        <begin position="1307"/>
        <end position="1353"/>
    </location>
</feature>
<dbReference type="PRINTS" id="PR00261">
    <property type="entry name" value="LDLRECEPTOR"/>
</dbReference>
<feature type="repeat" description="LDL-receptor class B" evidence="16">
    <location>
        <begin position="3911"/>
        <end position="3953"/>
    </location>
</feature>
<feature type="repeat" description="LDL-receptor class B" evidence="16">
    <location>
        <begin position="616"/>
        <end position="661"/>
    </location>
</feature>
<evidence type="ECO:0000256" key="3">
    <source>
        <dbReference type="ARBA" id="ARBA00022536"/>
    </source>
</evidence>
<dbReference type="InterPro" id="IPR018097">
    <property type="entry name" value="EGF_Ca-bd_CS"/>
</dbReference>
<feature type="disulfide bond" evidence="15">
    <location>
        <begin position="982"/>
        <end position="1000"/>
    </location>
</feature>
<keyword evidence="20" id="KW-1185">Reference proteome</keyword>
<feature type="disulfide bond" evidence="15">
    <location>
        <begin position="2866"/>
        <end position="2884"/>
    </location>
</feature>
<keyword evidence="10" id="KW-0472">Membrane</keyword>
<keyword evidence="13" id="KW-0325">Glycoprotein</keyword>
<dbReference type="Pfam" id="PF12662">
    <property type="entry name" value="cEGF"/>
    <property type="match status" value="1"/>
</dbReference>
<dbReference type="Gene3D" id="4.10.400.10">
    <property type="entry name" value="Low-density Lipoprotein Receptor"/>
    <property type="match status" value="25"/>
</dbReference>
<proteinExistence type="inferred from homology"/>
<feature type="disulfide bond" evidence="15">
    <location>
        <begin position="3571"/>
        <end position="3586"/>
    </location>
</feature>
<evidence type="ECO:0000256" key="4">
    <source>
        <dbReference type="ARBA" id="ARBA00022583"/>
    </source>
</evidence>
<feature type="disulfide bond" evidence="15">
    <location>
        <begin position="3559"/>
        <end position="3577"/>
    </location>
</feature>
<feature type="repeat" description="LDL-receptor class B" evidence="16">
    <location>
        <begin position="1397"/>
        <end position="1443"/>
    </location>
</feature>
<dbReference type="SUPFAM" id="SSF57196">
    <property type="entry name" value="EGF/Laminin"/>
    <property type="match status" value="9"/>
</dbReference>
<feature type="repeat" description="LDL-receptor class B" evidence="16">
    <location>
        <begin position="3068"/>
        <end position="3110"/>
    </location>
</feature>
<evidence type="ECO:0000256" key="14">
    <source>
        <dbReference type="PROSITE-ProRule" id="PRU00076"/>
    </source>
</evidence>
<keyword evidence="4" id="KW-0254">Endocytosis</keyword>
<feature type="disulfide bond" evidence="15">
    <location>
        <begin position="2693"/>
        <end position="2708"/>
    </location>
</feature>
<feature type="disulfide bond" evidence="15">
    <location>
        <begin position="2544"/>
        <end position="2556"/>
    </location>
</feature>
<feature type="repeat" description="LDL-receptor class B" evidence="16">
    <location>
        <begin position="573"/>
        <end position="615"/>
    </location>
</feature>
<dbReference type="GO" id="GO:0005509">
    <property type="term" value="F:calcium ion binding"/>
    <property type="evidence" value="ECO:0007669"/>
    <property type="project" value="InterPro"/>
</dbReference>
<feature type="repeat" description="LDL-receptor class B" evidence="16">
    <location>
        <begin position="3155"/>
        <end position="3197"/>
    </location>
</feature>
<feature type="disulfide bond" evidence="15">
    <location>
        <begin position="3701"/>
        <end position="3716"/>
    </location>
</feature>
<feature type="disulfide bond" evidence="15">
    <location>
        <begin position="3600"/>
        <end position="3618"/>
    </location>
</feature>
<feature type="disulfide bond" evidence="15">
    <location>
        <begin position="3552"/>
        <end position="3564"/>
    </location>
</feature>
<evidence type="ECO:0000256" key="11">
    <source>
        <dbReference type="ARBA" id="ARBA00023157"/>
    </source>
</evidence>
<feature type="domain" description="EGF-like" evidence="18">
    <location>
        <begin position="4137"/>
        <end position="4170"/>
    </location>
</feature>
<feature type="repeat" description="LDL-receptor class B" evidence="16">
    <location>
        <begin position="3023"/>
        <end position="3067"/>
    </location>
</feature>
<evidence type="ECO:0000256" key="8">
    <source>
        <dbReference type="ARBA" id="ARBA00022837"/>
    </source>
</evidence>
<dbReference type="InterPro" id="IPR000033">
    <property type="entry name" value="LDLR_classB_rpt"/>
</dbReference>
<feature type="disulfide bond" evidence="15">
    <location>
        <begin position="2651"/>
        <end position="2666"/>
    </location>
</feature>
<dbReference type="PROSITE" id="PS01209">
    <property type="entry name" value="LDLRA_1"/>
    <property type="match status" value="13"/>
</dbReference>
<dbReference type="SMART" id="SM00192">
    <property type="entry name" value="LDLa"/>
    <property type="match status" value="26"/>
</dbReference>
<dbReference type="GO" id="GO:0005905">
    <property type="term" value="C:clathrin-coated pit"/>
    <property type="evidence" value="ECO:0007669"/>
    <property type="project" value="UniProtKB-KW"/>
</dbReference>
<feature type="disulfide bond" evidence="15">
    <location>
        <begin position="900"/>
        <end position="918"/>
    </location>
</feature>
<feature type="disulfide bond" evidence="15">
    <location>
        <begin position="2719"/>
        <end position="2737"/>
    </location>
</feature>
<feature type="disulfide bond" evidence="15">
    <location>
        <begin position="2878"/>
        <end position="2893"/>
    </location>
</feature>
<dbReference type="Pfam" id="PF00008">
    <property type="entry name" value="EGF"/>
    <property type="match status" value="1"/>
</dbReference>
<feature type="disulfide bond" evidence="15">
    <location>
        <begin position="3593"/>
        <end position="3605"/>
    </location>
</feature>
<feature type="repeat" description="LDL-receptor class B" evidence="16">
    <location>
        <begin position="337"/>
        <end position="380"/>
    </location>
</feature>
<evidence type="ECO:0000256" key="5">
    <source>
        <dbReference type="ARBA" id="ARBA00022692"/>
    </source>
</evidence>
<feature type="repeat" description="LDL-receptor class B" evidence="16">
    <location>
        <begin position="1973"/>
        <end position="2015"/>
    </location>
</feature>
<keyword evidence="9" id="KW-1133">Transmembrane helix</keyword>
<keyword evidence="7" id="KW-0677">Repeat</keyword>
<feature type="disulfide bond" evidence="14">
    <location>
        <begin position="4199"/>
        <end position="4208"/>
    </location>
</feature>
<evidence type="ECO:0000256" key="10">
    <source>
        <dbReference type="ARBA" id="ARBA00023136"/>
    </source>
</evidence>
<evidence type="ECO:0000313" key="20">
    <source>
        <dbReference type="Proteomes" id="UP000694552"/>
    </source>
</evidence>